<dbReference type="RefSeq" id="WP_088366407.1">
    <property type="nucleotide sequence ID" value="NZ_NBBI01000002.1"/>
</dbReference>
<dbReference type="PANTHER" id="PTHR37315">
    <property type="entry name" value="UPF0311 PROTEIN BLR7842"/>
    <property type="match status" value="1"/>
</dbReference>
<dbReference type="AlphaFoldDB" id="A0A245ZMN7"/>
<dbReference type="HAMAP" id="MF_00775">
    <property type="entry name" value="UPF0311"/>
    <property type="match status" value="1"/>
</dbReference>
<dbReference type="Proteomes" id="UP000197290">
    <property type="component" value="Unassembled WGS sequence"/>
</dbReference>
<evidence type="ECO:0000313" key="2">
    <source>
        <dbReference type="EMBL" id="OWK31005.1"/>
    </source>
</evidence>
<dbReference type="InterPro" id="IPR020915">
    <property type="entry name" value="UPF0311"/>
</dbReference>
<dbReference type="OrthoDB" id="5294829at2"/>
<dbReference type="Pfam" id="PF11578">
    <property type="entry name" value="DUF3237"/>
    <property type="match status" value="1"/>
</dbReference>
<dbReference type="PANTHER" id="PTHR37315:SF1">
    <property type="entry name" value="UPF0311 PROTEIN BLR7842"/>
    <property type="match status" value="1"/>
</dbReference>
<reference evidence="2 3" key="1">
    <citation type="submission" date="2017-03" db="EMBL/GenBank/DDBJ databases">
        <title>Genome sequence of Sphingomonas dokdonensis DSM 21029.</title>
        <authorList>
            <person name="Poehlein A."/>
            <person name="Wuebbeler J.H."/>
            <person name="Steinbuechel A."/>
            <person name="Daniel R."/>
        </authorList>
    </citation>
    <scope>NUCLEOTIDE SEQUENCE [LARGE SCALE GENOMIC DNA]</scope>
    <source>
        <strain evidence="2 3">DSM 21029</strain>
    </source>
</reference>
<dbReference type="Gene3D" id="2.40.160.20">
    <property type="match status" value="1"/>
</dbReference>
<evidence type="ECO:0000256" key="1">
    <source>
        <dbReference type="HAMAP-Rule" id="MF_00775"/>
    </source>
</evidence>
<keyword evidence="3" id="KW-1185">Reference proteome</keyword>
<sequence>MEKATETAPQTVLGDYLCTVDFHVAGGILPLGASPFGERRIGYVTGGSFAGPRLRGAVLPGGGNWSVAGRLDATTAVGTMDARAIWQTDDGAIIYVSYGGRSVIPDDVRAEFADPARAASVDPARYYLRIAPVFETADPNYGWLNGVLAIGLGERTDLGARHRIYVVR</sequence>
<gene>
    <name evidence="2" type="ORF">SPDO_10100</name>
</gene>
<comment type="similarity">
    <text evidence="1">Belongs to the UPF0311 family.</text>
</comment>
<dbReference type="EMBL" id="NBBI01000002">
    <property type="protein sequence ID" value="OWK31005.1"/>
    <property type="molecule type" value="Genomic_DNA"/>
</dbReference>
<proteinExistence type="inferred from homology"/>
<accession>A0A245ZMN7</accession>
<comment type="caution">
    <text evidence="2">The sequence shown here is derived from an EMBL/GenBank/DDBJ whole genome shotgun (WGS) entry which is preliminary data.</text>
</comment>
<name>A0A245ZMN7_9SPHN</name>
<evidence type="ECO:0000313" key="3">
    <source>
        <dbReference type="Proteomes" id="UP000197290"/>
    </source>
</evidence>
<organism evidence="2 3">
    <name type="scientific">Sphingomonas dokdonensis</name>
    <dbReference type="NCBI Taxonomy" id="344880"/>
    <lineage>
        <taxon>Bacteria</taxon>
        <taxon>Pseudomonadati</taxon>
        <taxon>Pseudomonadota</taxon>
        <taxon>Alphaproteobacteria</taxon>
        <taxon>Sphingomonadales</taxon>
        <taxon>Sphingomonadaceae</taxon>
        <taxon>Sphingomonas</taxon>
    </lineage>
</organism>
<protein>
    <recommendedName>
        <fullName evidence="1">UPF0311 protein SPDO_10100</fullName>
    </recommendedName>
</protein>